<sequence length="177" mass="19335">MKTNLIISLVFIIFLNSKSLVYCGEQIPITLQSVGFQSTYETSFISIGTQQILAKSRGVTAIAFNPNDVKTLKILAEDTHHWVKEPETPSTNLLSWLKEIESFSPGWVVAMVSNDDSSLSMGGDLKTYLSKFGLGFDFRGSWLLALQTNGVNFKNLGSSFSLVAGSTVSKSLLVSNN</sequence>
<evidence type="ECO:0000256" key="1">
    <source>
        <dbReference type="SAM" id="SignalP"/>
    </source>
</evidence>
<keyword evidence="3" id="KW-1185">Reference proteome</keyword>
<dbReference type="PaxDb" id="44689-DDB0233460"/>
<feature type="chain" id="PRO_5004250299" description="ILEI/PANDER domain-containing protein" evidence="1">
    <location>
        <begin position="24"/>
        <end position="177"/>
    </location>
</feature>
<dbReference type="FunCoup" id="Q54TL2">
    <property type="interactions" value="640"/>
</dbReference>
<dbReference type="GeneID" id="8623187"/>
<evidence type="ECO:0000313" key="3">
    <source>
        <dbReference type="Proteomes" id="UP000002195"/>
    </source>
</evidence>
<dbReference type="VEuPathDB" id="AmoebaDB:DDB_G0281689"/>
<dbReference type="InParanoid" id="Q54TL2"/>
<evidence type="ECO:0000313" key="2">
    <source>
        <dbReference type="EMBL" id="EAL66606.1"/>
    </source>
</evidence>
<name>Q54TL2_DICDI</name>
<dbReference type="SMR" id="Q54TL2"/>
<dbReference type="Proteomes" id="UP000002195">
    <property type="component" value="Unassembled WGS sequence"/>
</dbReference>
<dbReference type="AlphaFoldDB" id="Q54TL2"/>
<keyword evidence="1" id="KW-0732">Signal</keyword>
<dbReference type="dictyBase" id="DDB_G0281689"/>
<dbReference type="KEGG" id="ddi:DDB_G0281689"/>
<comment type="caution">
    <text evidence="2">The sequence shown here is derived from an EMBL/GenBank/DDBJ whole genome shotgun (WGS) entry which is preliminary data.</text>
</comment>
<dbReference type="HOGENOM" id="CLU_1535315_0_0_1"/>
<feature type="signal peptide" evidence="1">
    <location>
        <begin position="1"/>
        <end position="23"/>
    </location>
</feature>
<organism evidence="2 3">
    <name type="scientific">Dictyostelium discoideum</name>
    <name type="common">Social amoeba</name>
    <dbReference type="NCBI Taxonomy" id="44689"/>
    <lineage>
        <taxon>Eukaryota</taxon>
        <taxon>Amoebozoa</taxon>
        <taxon>Evosea</taxon>
        <taxon>Eumycetozoa</taxon>
        <taxon>Dictyostelia</taxon>
        <taxon>Dictyosteliales</taxon>
        <taxon>Dictyosteliaceae</taxon>
        <taxon>Dictyostelium</taxon>
    </lineage>
</organism>
<dbReference type="EMBL" id="AAFI02000042">
    <property type="protein sequence ID" value="EAL66606.1"/>
    <property type="molecule type" value="Genomic_DNA"/>
</dbReference>
<accession>Q54TL2</accession>
<reference evidence="2 3" key="1">
    <citation type="journal article" date="2005" name="Nature">
        <title>The genome of the social amoeba Dictyostelium discoideum.</title>
        <authorList>
            <consortium name="The Dictyostelium discoideum Sequencing Consortium"/>
            <person name="Eichinger L."/>
            <person name="Pachebat J.A."/>
            <person name="Glockner G."/>
            <person name="Rajandream M.A."/>
            <person name="Sucgang R."/>
            <person name="Berriman M."/>
            <person name="Song J."/>
            <person name="Olsen R."/>
            <person name="Szafranski K."/>
            <person name="Xu Q."/>
            <person name="Tunggal B."/>
            <person name="Kummerfeld S."/>
            <person name="Madera M."/>
            <person name="Konfortov B.A."/>
            <person name="Rivero F."/>
            <person name="Bankier A.T."/>
            <person name="Lehmann R."/>
            <person name="Hamlin N."/>
            <person name="Davies R."/>
            <person name="Gaudet P."/>
            <person name="Fey P."/>
            <person name="Pilcher K."/>
            <person name="Chen G."/>
            <person name="Saunders D."/>
            <person name="Sodergren E."/>
            <person name="Davis P."/>
            <person name="Kerhornou A."/>
            <person name="Nie X."/>
            <person name="Hall N."/>
            <person name="Anjard C."/>
            <person name="Hemphill L."/>
            <person name="Bason N."/>
            <person name="Farbrother P."/>
            <person name="Desany B."/>
            <person name="Just E."/>
            <person name="Morio T."/>
            <person name="Rost R."/>
            <person name="Churcher C."/>
            <person name="Cooper J."/>
            <person name="Haydock S."/>
            <person name="van Driessche N."/>
            <person name="Cronin A."/>
            <person name="Goodhead I."/>
            <person name="Muzny D."/>
            <person name="Mourier T."/>
            <person name="Pain A."/>
            <person name="Lu M."/>
            <person name="Harper D."/>
            <person name="Lindsay R."/>
            <person name="Hauser H."/>
            <person name="James K."/>
            <person name="Quiles M."/>
            <person name="Madan Babu M."/>
            <person name="Saito T."/>
            <person name="Buchrieser C."/>
            <person name="Wardroper A."/>
            <person name="Felder M."/>
            <person name="Thangavelu M."/>
            <person name="Johnson D."/>
            <person name="Knights A."/>
            <person name="Loulseged H."/>
            <person name="Mungall K."/>
            <person name="Oliver K."/>
            <person name="Price C."/>
            <person name="Quail M.A."/>
            <person name="Urushihara H."/>
            <person name="Hernandez J."/>
            <person name="Rabbinowitsch E."/>
            <person name="Steffen D."/>
            <person name="Sanders M."/>
            <person name="Ma J."/>
            <person name="Kohara Y."/>
            <person name="Sharp S."/>
            <person name="Simmonds M."/>
            <person name="Spiegler S."/>
            <person name="Tivey A."/>
            <person name="Sugano S."/>
            <person name="White B."/>
            <person name="Walker D."/>
            <person name="Woodward J."/>
            <person name="Winckler T."/>
            <person name="Tanaka Y."/>
            <person name="Shaulsky G."/>
            <person name="Schleicher M."/>
            <person name="Weinstock G."/>
            <person name="Rosenthal A."/>
            <person name="Cox E.C."/>
            <person name="Chisholm R.L."/>
            <person name="Gibbs R."/>
            <person name="Loomis W.F."/>
            <person name="Platzer M."/>
            <person name="Kay R.R."/>
            <person name="Williams J."/>
            <person name="Dear P.H."/>
            <person name="Noegel A.A."/>
            <person name="Barrell B."/>
            <person name="Kuspa A."/>
        </authorList>
    </citation>
    <scope>NUCLEOTIDE SEQUENCE [LARGE SCALE GENOMIC DNA]</scope>
    <source>
        <strain evidence="2 3">AX4</strain>
    </source>
</reference>
<dbReference type="RefSeq" id="XP_640579.1">
    <property type="nucleotide sequence ID" value="XM_635487.1"/>
</dbReference>
<gene>
    <name evidence="2" type="ORF">DDB_G0281689</name>
</gene>
<protein>
    <recommendedName>
        <fullName evidence="4">ILEI/PANDER domain-containing protein</fullName>
    </recommendedName>
</protein>
<evidence type="ECO:0008006" key="4">
    <source>
        <dbReference type="Google" id="ProtNLM"/>
    </source>
</evidence>
<proteinExistence type="predicted"/>